<organism evidence="2 5">
    <name type="scientific">Teichococcus wenyumeiae</name>
    <dbReference type="NCBI Taxonomy" id="2478470"/>
    <lineage>
        <taxon>Bacteria</taxon>
        <taxon>Pseudomonadati</taxon>
        <taxon>Pseudomonadota</taxon>
        <taxon>Alphaproteobacteria</taxon>
        <taxon>Acetobacterales</taxon>
        <taxon>Roseomonadaceae</taxon>
        <taxon>Roseomonas</taxon>
    </lineage>
</organism>
<protein>
    <submittedName>
        <fullName evidence="2">Homoserine dehydrogenase</fullName>
    </submittedName>
</protein>
<comment type="caution">
    <text evidence="2">The sequence shown here is derived from an EMBL/GenBank/DDBJ whole genome shotgun (WGS) entry which is preliminary data.</text>
</comment>
<gene>
    <name evidence="2" type="ORF">D6Z83_19880</name>
    <name evidence="3" type="ORF">EBE87_26310</name>
</gene>
<evidence type="ECO:0000313" key="4">
    <source>
        <dbReference type="Proteomes" id="UP000274097"/>
    </source>
</evidence>
<dbReference type="InParanoid" id="A0A3A9J7I5"/>
<dbReference type="Gene3D" id="3.40.50.720">
    <property type="entry name" value="NAD(P)-binding Rossmann-like Domain"/>
    <property type="match status" value="1"/>
</dbReference>
<feature type="domain" description="Oxidoreductase DRL-like catalytic" evidence="1">
    <location>
        <begin position="157"/>
        <end position="349"/>
    </location>
</feature>
<dbReference type="EMBL" id="RFLX01000063">
    <property type="protein sequence ID" value="RMI15322.1"/>
    <property type="molecule type" value="Genomic_DNA"/>
</dbReference>
<dbReference type="Proteomes" id="UP000278036">
    <property type="component" value="Unassembled WGS sequence"/>
</dbReference>
<evidence type="ECO:0000313" key="2">
    <source>
        <dbReference type="EMBL" id="RKK02422.1"/>
    </source>
</evidence>
<reference evidence="2 5" key="1">
    <citation type="submission" date="2018-09" db="EMBL/GenBank/DDBJ databases">
        <title>Roseomonas sp. nov., isolated from feces of Tibetan antelopes in the Qinghai-Tibet plateau, China.</title>
        <authorList>
            <person name="Tian Z."/>
        </authorList>
    </citation>
    <scope>NUCLEOTIDE SEQUENCE [LARGE SCALE GENOMIC DNA]</scope>
    <source>
        <strain evidence="3 4">Z23</strain>
        <strain evidence="2 5">Z24</strain>
    </source>
</reference>
<dbReference type="Proteomes" id="UP000274097">
    <property type="component" value="Unassembled WGS sequence"/>
</dbReference>
<dbReference type="PANTHER" id="PTHR37850">
    <property type="entry name" value="STRU PROTEIN"/>
    <property type="match status" value="1"/>
</dbReference>
<dbReference type="EMBL" id="RAQU01000154">
    <property type="protein sequence ID" value="RKK02422.1"/>
    <property type="molecule type" value="Genomic_DNA"/>
</dbReference>
<keyword evidence="4" id="KW-1185">Reference proteome</keyword>
<dbReference type="RefSeq" id="WP_120639980.1">
    <property type="nucleotide sequence ID" value="NZ_RAQU01000154.1"/>
</dbReference>
<dbReference type="AlphaFoldDB" id="A0A3A9J7I5"/>
<proteinExistence type="predicted"/>
<dbReference type="InterPro" id="IPR036291">
    <property type="entry name" value="NAD(P)-bd_dom_sf"/>
</dbReference>
<name>A0A3A9J7I5_9PROT</name>
<evidence type="ECO:0000259" key="1">
    <source>
        <dbReference type="Pfam" id="PF21135"/>
    </source>
</evidence>
<dbReference type="InterPro" id="IPR048423">
    <property type="entry name" value="DRL_cat"/>
</dbReference>
<sequence length="460" mass="49377">MNHEILFRSLGDRCFRVGITGAKGSFSRTLLSQIRAVPQLQVAALCDLDPQGVLTVLRELGFPPEAAVLCESASAAQQAAGAGRIVLLRDHALLAAVQLDIVVEATGQPEIGARVAVDAIRRNVHVAMVTKETDSVVGPHLNQLAKEHGVVYTTADGDQPANLIGLVTWARLLGFEVVAAGKSSEYDFIFDHATGAVTQTDQRCMAPDLADLWALGDNIPARLAERSSALAALPQSATPDYCEMNVVANSTGLLPSRDELNYPVCRISELADVFMPRAEGGILDRTGVVDVFNCLRRPEEVSFGGGVFVIVRCGDPVVWELLREKGHVVSRTGRYACIFQPYHLMGLETPVSLLSAAGQGRASGSDTQRVHAVMVARADRDFQAGELLEMGGHHHVMDGCTALLLPAAEAEGLAPFYLAAHKRLRTDVPRGTLLREDMVDLEGSLMQQLRRSVSLPVAPG</sequence>
<dbReference type="OrthoDB" id="9777844at2"/>
<dbReference type="Pfam" id="PF21135">
    <property type="entry name" value="DRL_cat"/>
    <property type="match status" value="1"/>
</dbReference>
<dbReference type="PANTHER" id="PTHR37850:SF3">
    <property type="entry name" value="BLR7815 PROTEIN"/>
    <property type="match status" value="1"/>
</dbReference>
<evidence type="ECO:0000313" key="3">
    <source>
        <dbReference type="EMBL" id="RMI15322.1"/>
    </source>
</evidence>
<evidence type="ECO:0000313" key="5">
    <source>
        <dbReference type="Proteomes" id="UP000278036"/>
    </source>
</evidence>
<dbReference type="SUPFAM" id="SSF51735">
    <property type="entry name" value="NAD(P)-binding Rossmann-fold domains"/>
    <property type="match status" value="1"/>
</dbReference>
<accession>A0A3A9J7I5</accession>